<evidence type="ECO:0008006" key="8">
    <source>
        <dbReference type="Google" id="ProtNLM"/>
    </source>
</evidence>
<dbReference type="Proteomes" id="UP000176952">
    <property type="component" value="Unassembled WGS sequence"/>
</dbReference>
<dbReference type="Pfam" id="PF09685">
    <property type="entry name" value="MamF_MmsF"/>
    <property type="match status" value="1"/>
</dbReference>
<evidence type="ECO:0000313" key="7">
    <source>
        <dbReference type="Proteomes" id="UP000176952"/>
    </source>
</evidence>
<dbReference type="InterPro" id="IPR019109">
    <property type="entry name" value="MamF_MmsF"/>
</dbReference>
<evidence type="ECO:0000256" key="5">
    <source>
        <dbReference type="SAM" id="Phobius"/>
    </source>
</evidence>
<name>A0A1G2B2H1_9BACT</name>
<feature type="transmembrane region" description="Helical" evidence="5">
    <location>
        <begin position="18"/>
        <end position="37"/>
    </location>
</feature>
<evidence type="ECO:0000256" key="3">
    <source>
        <dbReference type="ARBA" id="ARBA00022989"/>
    </source>
</evidence>
<keyword evidence="3 5" id="KW-1133">Transmembrane helix</keyword>
<comment type="subcellular location">
    <subcellularLocation>
        <location evidence="1">Membrane</location>
        <topology evidence="1">Multi-pass membrane protein</topology>
    </subcellularLocation>
</comment>
<organism evidence="6 7">
    <name type="scientific">Candidatus Kerfeldbacteria bacterium RIFCSPHIGHO2_12_FULL_48_17</name>
    <dbReference type="NCBI Taxonomy" id="1798542"/>
    <lineage>
        <taxon>Bacteria</taxon>
        <taxon>Candidatus Kerfeldiibacteriota</taxon>
    </lineage>
</organism>
<dbReference type="PANTHER" id="PTHR36460:SF1">
    <property type="entry name" value="UPF0132 DOMAIN PROTEIN (AFU_ORTHOLOGUE AFUA_3G10255)"/>
    <property type="match status" value="1"/>
</dbReference>
<evidence type="ECO:0000313" key="6">
    <source>
        <dbReference type="EMBL" id="OGY82390.1"/>
    </source>
</evidence>
<dbReference type="AlphaFoldDB" id="A0A1G2B2H1"/>
<dbReference type="PANTHER" id="PTHR36460">
    <property type="entry name" value="UPF0132 DOMAIN PROTEIN (AFU_ORTHOLOGUE AFUA_3G10255)"/>
    <property type="match status" value="1"/>
</dbReference>
<gene>
    <name evidence="6" type="ORF">A3F54_01595</name>
</gene>
<keyword evidence="4 5" id="KW-0472">Membrane</keyword>
<evidence type="ECO:0000256" key="4">
    <source>
        <dbReference type="ARBA" id="ARBA00023136"/>
    </source>
</evidence>
<accession>A0A1G2B2H1</accession>
<comment type="caution">
    <text evidence="6">The sequence shown here is derived from an EMBL/GenBank/DDBJ whole genome shotgun (WGS) entry which is preliminary data.</text>
</comment>
<dbReference type="EMBL" id="MHKD01000030">
    <property type="protein sequence ID" value="OGY82390.1"/>
    <property type="molecule type" value="Genomic_DNA"/>
</dbReference>
<evidence type="ECO:0000256" key="1">
    <source>
        <dbReference type="ARBA" id="ARBA00004141"/>
    </source>
</evidence>
<evidence type="ECO:0000256" key="2">
    <source>
        <dbReference type="ARBA" id="ARBA00022692"/>
    </source>
</evidence>
<keyword evidence="2 5" id="KW-0812">Transmembrane</keyword>
<proteinExistence type="predicted"/>
<protein>
    <recommendedName>
        <fullName evidence="8">Import component protein</fullName>
    </recommendedName>
</protein>
<sequence length="104" mass="11681">MPENIKKPMGNDVEENKIFAALSYVWIMSIVILILKRDSEFASFHAKQGLVLFIISIILGFIPFIGWILEFAVALLVVVGIIKALMGEKWEIPLLGQLAKKINI</sequence>
<reference evidence="6 7" key="1">
    <citation type="journal article" date="2016" name="Nat. Commun.">
        <title>Thousands of microbial genomes shed light on interconnected biogeochemical processes in an aquifer system.</title>
        <authorList>
            <person name="Anantharaman K."/>
            <person name="Brown C.T."/>
            <person name="Hug L.A."/>
            <person name="Sharon I."/>
            <person name="Castelle C.J."/>
            <person name="Probst A.J."/>
            <person name="Thomas B.C."/>
            <person name="Singh A."/>
            <person name="Wilkins M.J."/>
            <person name="Karaoz U."/>
            <person name="Brodie E.L."/>
            <person name="Williams K.H."/>
            <person name="Hubbard S.S."/>
            <person name="Banfield J.F."/>
        </authorList>
    </citation>
    <scope>NUCLEOTIDE SEQUENCE [LARGE SCALE GENOMIC DNA]</scope>
</reference>
<feature type="transmembrane region" description="Helical" evidence="5">
    <location>
        <begin position="49"/>
        <end position="82"/>
    </location>
</feature>
<dbReference type="GO" id="GO:0016020">
    <property type="term" value="C:membrane"/>
    <property type="evidence" value="ECO:0007669"/>
    <property type="project" value="UniProtKB-SubCell"/>
</dbReference>